<feature type="region of interest" description="Disordered" evidence="2">
    <location>
        <begin position="1"/>
        <end position="64"/>
    </location>
</feature>
<dbReference type="Proteomes" id="UP000225706">
    <property type="component" value="Unassembled WGS sequence"/>
</dbReference>
<dbReference type="AlphaFoldDB" id="A0A2B4RYE3"/>
<dbReference type="PANTHER" id="PTHR33050:SF7">
    <property type="entry name" value="RIBONUCLEASE H"/>
    <property type="match status" value="1"/>
</dbReference>
<comment type="caution">
    <text evidence="4">The sequence shown here is derived from an EMBL/GenBank/DDBJ whole genome shotgun (WGS) entry which is preliminary data.</text>
</comment>
<dbReference type="EMBL" id="LSMT01000207">
    <property type="protein sequence ID" value="PFX23464.1"/>
    <property type="molecule type" value="Genomic_DNA"/>
</dbReference>
<name>A0A2B4RYE3_STYPI</name>
<feature type="compositionally biased region" description="Basic and acidic residues" evidence="2">
    <location>
        <begin position="1"/>
        <end position="10"/>
    </location>
</feature>
<dbReference type="OrthoDB" id="5985995at2759"/>
<keyword evidence="1" id="KW-0238">DNA-binding</keyword>
<dbReference type="InterPro" id="IPR052055">
    <property type="entry name" value="Hepadnavirus_pol/RT"/>
</dbReference>
<dbReference type="GO" id="GO:0003677">
    <property type="term" value="F:DNA binding"/>
    <property type="evidence" value="ECO:0007669"/>
    <property type="project" value="UniProtKB-KW"/>
</dbReference>
<evidence type="ECO:0000313" key="5">
    <source>
        <dbReference type="Proteomes" id="UP000225706"/>
    </source>
</evidence>
<evidence type="ECO:0000313" key="4">
    <source>
        <dbReference type="EMBL" id="PFX23464.1"/>
    </source>
</evidence>
<dbReference type="InterPro" id="IPR000477">
    <property type="entry name" value="RT_dom"/>
</dbReference>
<dbReference type="SUPFAM" id="SSF47823">
    <property type="entry name" value="lambda integrase-like, N-terminal domain"/>
    <property type="match status" value="1"/>
</dbReference>
<dbReference type="InterPro" id="IPR043502">
    <property type="entry name" value="DNA/RNA_pol_sf"/>
</dbReference>
<sequence length="633" mass="72093">MKDTIDHLAIEEGSFEETAETEEQLEIAAYMDLRSTQQSDKNQQSGSAESNSGAKKPTSSQTIEQSINTLINQSSESQRDVPDGEIDQLSDIVNDLKLDQKKAPPINEQIAKIVHGLMREKLTDEVLTARQYRYNTPENCEYLTSTKARDKILKDALDDPELIRAATDAIALIGAANFELNMRRRENIKPELNEDYKHLCSSSVPFTDFLFGNDADLSKQLKDLAEATKVSKKLNPKVEGHKSNGYRAWRDITDDPEVLDWVEHCHLEFVDDVSRVQELGYKVIKFNDTESAIIDSEIVKLLNKGVIVESPHSQGEFVSSIFLRLKKNGVDYRMILNLKELNQFIVYRHFKMDSLKTVTDLMTQGCFMASVDIRDTYYTVSIAIEHQKYLKFMWRDELYRYTCLPNGLASAPRIFNKLLKAMFNVLRKKGNFPIHEEKSVLVPPQVLTCQGFVLNSITMTVQLTDSRKEKLKNTCLNLVNKENSTVQQVAEVIGLLVSSFPETLQKRGFSERATNIVLQSWRQSSQKQYDAHIRKWLLFCTKRQADPTCHTIDLAVEFLTTLYDEGLSYSSINSATLDSPASAHHTFGGHPDVKRFMKGVFQSRPPLPSYSKTWSELGTPVHWHYGQLPRTLS</sequence>
<reference evidence="5" key="1">
    <citation type="journal article" date="2017" name="bioRxiv">
        <title>Comparative analysis of the genomes of Stylophora pistillata and Acropora digitifera provides evidence for extensive differences between species of corals.</title>
        <authorList>
            <person name="Voolstra C.R."/>
            <person name="Li Y."/>
            <person name="Liew Y.J."/>
            <person name="Baumgarten S."/>
            <person name="Zoccola D."/>
            <person name="Flot J.-F."/>
            <person name="Tambutte S."/>
            <person name="Allemand D."/>
            <person name="Aranda M."/>
        </authorList>
    </citation>
    <scope>NUCLEOTIDE SEQUENCE [LARGE SCALE GENOMIC DNA]</scope>
</reference>
<dbReference type="InterPro" id="IPR010998">
    <property type="entry name" value="Integrase_recombinase_N"/>
</dbReference>
<dbReference type="SUPFAM" id="SSF56672">
    <property type="entry name" value="DNA/RNA polymerases"/>
    <property type="match status" value="1"/>
</dbReference>
<dbReference type="Pfam" id="PF00078">
    <property type="entry name" value="RVT_1"/>
    <property type="match status" value="1"/>
</dbReference>
<dbReference type="InterPro" id="IPR043128">
    <property type="entry name" value="Rev_trsase/Diguanyl_cyclase"/>
</dbReference>
<evidence type="ECO:0000256" key="1">
    <source>
        <dbReference type="ARBA" id="ARBA00023125"/>
    </source>
</evidence>
<dbReference type="Gene3D" id="3.10.10.10">
    <property type="entry name" value="HIV Type 1 Reverse Transcriptase, subunit A, domain 1"/>
    <property type="match status" value="1"/>
</dbReference>
<keyword evidence="5" id="KW-1185">Reference proteome</keyword>
<dbReference type="Gene3D" id="3.30.70.270">
    <property type="match status" value="1"/>
</dbReference>
<proteinExistence type="predicted"/>
<protein>
    <recommendedName>
        <fullName evidence="3">Reverse transcriptase domain-containing protein</fullName>
    </recommendedName>
</protein>
<evidence type="ECO:0000256" key="2">
    <source>
        <dbReference type="SAM" id="MobiDB-lite"/>
    </source>
</evidence>
<gene>
    <name evidence="4" type="ORF">AWC38_SpisGene11989</name>
</gene>
<accession>A0A2B4RYE3</accession>
<organism evidence="4 5">
    <name type="scientific">Stylophora pistillata</name>
    <name type="common">Smooth cauliflower coral</name>
    <dbReference type="NCBI Taxonomy" id="50429"/>
    <lineage>
        <taxon>Eukaryota</taxon>
        <taxon>Metazoa</taxon>
        <taxon>Cnidaria</taxon>
        <taxon>Anthozoa</taxon>
        <taxon>Hexacorallia</taxon>
        <taxon>Scleractinia</taxon>
        <taxon>Astrocoeniina</taxon>
        <taxon>Pocilloporidae</taxon>
        <taxon>Stylophora</taxon>
    </lineage>
</organism>
<feature type="compositionally biased region" description="Polar residues" evidence="2">
    <location>
        <begin position="34"/>
        <end position="64"/>
    </location>
</feature>
<feature type="domain" description="Reverse transcriptase" evidence="3">
    <location>
        <begin position="326"/>
        <end position="429"/>
    </location>
</feature>
<dbReference type="Gene3D" id="1.10.150.130">
    <property type="match status" value="1"/>
</dbReference>
<dbReference type="PANTHER" id="PTHR33050">
    <property type="entry name" value="REVERSE TRANSCRIPTASE DOMAIN-CONTAINING PROTEIN"/>
    <property type="match status" value="1"/>
</dbReference>
<feature type="compositionally biased region" description="Acidic residues" evidence="2">
    <location>
        <begin position="13"/>
        <end position="25"/>
    </location>
</feature>
<evidence type="ECO:0000259" key="3">
    <source>
        <dbReference type="Pfam" id="PF00078"/>
    </source>
</evidence>